<dbReference type="Gene3D" id="1.10.1400.10">
    <property type="match status" value="1"/>
</dbReference>
<dbReference type="InterPro" id="IPR029055">
    <property type="entry name" value="Ntn_hydrolases_N"/>
</dbReference>
<dbReference type="InterPro" id="IPR014395">
    <property type="entry name" value="Pen/GL7ACA/AHL_acylase"/>
</dbReference>
<dbReference type="Pfam" id="PF01804">
    <property type="entry name" value="Penicil_amidase"/>
    <property type="match status" value="1"/>
</dbReference>
<keyword evidence="4" id="KW-0472">Membrane</keyword>
<dbReference type="InterPro" id="IPR043147">
    <property type="entry name" value="Penicillin_amidase_A-knob"/>
</dbReference>
<dbReference type="PANTHER" id="PTHR34218">
    <property type="entry name" value="PEPTIDASE S45 PENICILLIN AMIDASE"/>
    <property type="match status" value="1"/>
</dbReference>
<dbReference type="Proteomes" id="UP001423409">
    <property type="component" value="Unassembled WGS sequence"/>
</dbReference>
<keyword evidence="4" id="KW-1133">Transmembrane helix</keyword>
<keyword evidence="3" id="KW-0865">Zymogen</keyword>
<dbReference type="EMBL" id="BAABQU010000026">
    <property type="protein sequence ID" value="GAA5440726.1"/>
    <property type="molecule type" value="Genomic_DNA"/>
</dbReference>
<dbReference type="PANTHER" id="PTHR34218:SF4">
    <property type="entry name" value="ACYL-HOMOSERINE LACTONE ACYLASE QUIP"/>
    <property type="match status" value="1"/>
</dbReference>
<gene>
    <name evidence="5" type="primary">acyII</name>
    <name evidence="5" type="ORF">Dcae01_02244</name>
</gene>
<dbReference type="SUPFAM" id="SSF56235">
    <property type="entry name" value="N-terminal nucleophile aminohydrolases (Ntn hydrolases)"/>
    <property type="match status" value="1"/>
</dbReference>
<evidence type="ECO:0000313" key="5">
    <source>
        <dbReference type="EMBL" id="GAA5440726.1"/>
    </source>
</evidence>
<sequence>MRHRRQAAGGVRKRSGWAVAGRVALGVTGALLLALGGAGAWLHLSAQGQHAGSAAAGGLGGAVTVTRDAWGVPHIRAATDADAVFALGFAHWQDRAWQMDFQRRVAQGRLAEVLGEAALPQDRFLRTWGFERAAQAALPALSAQSRALIRAYTAGVNAAQAQGRTALEFRILGYAPEPWREVDSVSWSKLMAFDLGGNYEEEVLGAQVVRRLGADGLDQVTAPYPDGAPTVLSADELSGAAQSLTGAARTGQAVGRSVAAGRATAPTALPQATVTALRAHLQAARTLGLQAVPGKGSNNWVIAGTRTASGKPILADDPHLALTAPMLWYLADLQGDRLKAIGASIPGLPAIVIGRNERVAWGVTNVNPDVQDLYIEPEGAPLTSRREVIRVKGAPDVILTVRSSRHGPIISDAGAGAVGPRVALKWTALQGGDTTMDAFLGLNYARNWADFTGALRSYLAPSQSFVYADVDGNTGYYAPGRVPVRRGWDGSLPVSGDGSREWQDFVPFEQLPHTFNPADGLIVTANNRVVPDSYPHALGNDRNWAEPYRARRITDLLEDGRKLTVADVQRVQLDTLSLVWADLRGPLLATRPGSDRARQALERLRGWDGRQTTDSVPSTLFEAWLMQLQRMARDELGNDAVMNSLSVLNQLRGNGELCAVNGAGDCAALLTRTLDAALTDLEGRLGPDLNGWTYGQLHTVASHHRAFGKVSALAWLFNHEAPTPGGTNTVNVARPEHGTFRQTHGASYRQIVDLASPNRSVYIGSLGQEGHPLARHTADQQARWIAGEYLPMSTDPADWGRTRQLTLTPRP</sequence>
<dbReference type="InterPro" id="IPR023343">
    <property type="entry name" value="Penicillin_amidase_dom1"/>
</dbReference>
<dbReference type="InterPro" id="IPR002692">
    <property type="entry name" value="S45"/>
</dbReference>
<accession>A0ABP9UD85</accession>
<keyword evidence="6" id="KW-1185">Reference proteome</keyword>
<proteinExistence type="inferred from homology"/>
<keyword evidence="4" id="KW-0812">Transmembrane</keyword>
<evidence type="ECO:0000256" key="3">
    <source>
        <dbReference type="ARBA" id="ARBA00023145"/>
    </source>
</evidence>
<dbReference type="Gene3D" id="3.60.20.10">
    <property type="entry name" value="Glutamine Phosphoribosylpyrophosphate, subunit 1, domain 1"/>
    <property type="match status" value="1"/>
</dbReference>
<comment type="similarity">
    <text evidence="1">Belongs to the peptidase S45 family.</text>
</comment>
<dbReference type="PIRSF" id="PIRSF001227">
    <property type="entry name" value="Pen_acylase"/>
    <property type="match status" value="1"/>
</dbReference>
<protein>
    <submittedName>
        <fullName evidence="5">Penicillin acylase 2 proenzyme</fullName>
    </submittedName>
</protein>
<feature type="transmembrane region" description="Helical" evidence="4">
    <location>
        <begin position="21"/>
        <end position="44"/>
    </location>
</feature>
<name>A0ABP9UD85_9DEIO</name>
<keyword evidence="2" id="KW-0378">Hydrolase</keyword>
<dbReference type="Gene3D" id="1.10.439.10">
    <property type="entry name" value="Penicillin Amidohydrolase, domain 1"/>
    <property type="match status" value="1"/>
</dbReference>
<dbReference type="Gene3D" id="2.30.120.10">
    <property type="match status" value="1"/>
</dbReference>
<reference evidence="5 6" key="1">
    <citation type="submission" date="2024-02" db="EMBL/GenBank/DDBJ databases">
        <title>Deinococcus caeni NBRC 101312.</title>
        <authorList>
            <person name="Ichikawa N."/>
            <person name="Katano-Makiyama Y."/>
            <person name="Hidaka K."/>
        </authorList>
    </citation>
    <scope>NUCLEOTIDE SEQUENCE [LARGE SCALE GENOMIC DNA]</scope>
    <source>
        <strain evidence="5 6">NBRC 101312</strain>
    </source>
</reference>
<organism evidence="5 6">
    <name type="scientific">Deinococcus caeni</name>
    <dbReference type="NCBI Taxonomy" id="569127"/>
    <lineage>
        <taxon>Bacteria</taxon>
        <taxon>Thermotogati</taxon>
        <taxon>Deinococcota</taxon>
        <taxon>Deinococci</taxon>
        <taxon>Deinococcales</taxon>
        <taxon>Deinococcaceae</taxon>
        <taxon>Deinococcus</taxon>
    </lineage>
</organism>
<dbReference type="CDD" id="cd03747">
    <property type="entry name" value="Ntn_PGA_like"/>
    <property type="match status" value="1"/>
</dbReference>
<comment type="caution">
    <text evidence="5">The sequence shown here is derived from an EMBL/GenBank/DDBJ whole genome shotgun (WGS) entry which is preliminary data.</text>
</comment>
<evidence type="ECO:0000256" key="4">
    <source>
        <dbReference type="SAM" id="Phobius"/>
    </source>
</evidence>
<evidence type="ECO:0000256" key="1">
    <source>
        <dbReference type="ARBA" id="ARBA00006586"/>
    </source>
</evidence>
<evidence type="ECO:0000313" key="6">
    <source>
        <dbReference type="Proteomes" id="UP001423409"/>
    </source>
</evidence>
<evidence type="ECO:0000256" key="2">
    <source>
        <dbReference type="ARBA" id="ARBA00022801"/>
    </source>
</evidence>
<dbReference type="InterPro" id="IPR043146">
    <property type="entry name" value="Penicillin_amidase_N_B-knob"/>
</dbReference>